<accession>A0A3G2JPD0</accession>
<dbReference type="OrthoDB" id="4338693at2"/>
<dbReference type="Proteomes" id="UP000268329">
    <property type="component" value="Chromosome"/>
</dbReference>
<evidence type="ECO:0000313" key="3">
    <source>
        <dbReference type="Proteomes" id="UP000268329"/>
    </source>
</evidence>
<evidence type="ECO:0008006" key="4">
    <source>
        <dbReference type="Google" id="ProtNLM"/>
    </source>
</evidence>
<dbReference type="AlphaFoldDB" id="A0A3G2JPD0"/>
<proteinExistence type="predicted"/>
<dbReference type="KEGG" id="sdd:D9753_25130"/>
<protein>
    <recommendedName>
        <fullName evidence="4">Secreted protein</fullName>
    </recommendedName>
</protein>
<dbReference type="EMBL" id="CP033073">
    <property type="protein sequence ID" value="AYN41617.1"/>
    <property type="molecule type" value="Genomic_DNA"/>
</dbReference>
<dbReference type="RefSeq" id="WP_121789056.1">
    <property type="nucleotide sequence ID" value="NZ_CP033073.1"/>
</dbReference>
<sequence length="144" mass="14969">MNTKLRIAAATATAAIALGVAAPLASASEAARTPTVAAVQAQAVKDAGAVNAFTVVTSGRVDAPPAGVTAKGQINDDLRELAKDIVDYLKKKAKADYNKAKAAAKKGYAAFVKWVKSLKPNNPVRIILEIGGKKLIDVVITFLR</sequence>
<feature type="chain" id="PRO_5018192614" description="Secreted protein" evidence="1">
    <location>
        <begin position="28"/>
        <end position="144"/>
    </location>
</feature>
<feature type="signal peptide" evidence="1">
    <location>
        <begin position="1"/>
        <end position="27"/>
    </location>
</feature>
<gene>
    <name evidence="2" type="ORF">D9753_25130</name>
</gene>
<evidence type="ECO:0000256" key="1">
    <source>
        <dbReference type="SAM" id="SignalP"/>
    </source>
</evidence>
<name>A0A3G2JPD0_9ACTN</name>
<reference evidence="2 3" key="1">
    <citation type="submission" date="2018-10" db="EMBL/GenBank/DDBJ databases">
        <title>The genome of Streptomyces dangxiongensis Z022.</title>
        <authorList>
            <person name="Zhang B."/>
        </authorList>
    </citation>
    <scope>NUCLEOTIDE SEQUENCE [LARGE SCALE GENOMIC DNA]</scope>
    <source>
        <strain evidence="2 3">Z022</strain>
    </source>
</reference>
<keyword evidence="3" id="KW-1185">Reference proteome</keyword>
<organism evidence="2 3">
    <name type="scientific">Streptomyces dangxiongensis</name>
    <dbReference type="NCBI Taxonomy" id="1442032"/>
    <lineage>
        <taxon>Bacteria</taxon>
        <taxon>Bacillati</taxon>
        <taxon>Actinomycetota</taxon>
        <taxon>Actinomycetes</taxon>
        <taxon>Kitasatosporales</taxon>
        <taxon>Streptomycetaceae</taxon>
        <taxon>Streptomyces</taxon>
    </lineage>
</organism>
<keyword evidence="1" id="KW-0732">Signal</keyword>
<evidence type="ECO:0000313" key="2">
    <source>
        <dbReference type="EMBL" id="AYN41617.1"/>
    </source>
</evidence>